<gene>
    <name evidence="2" type="ORF">L484_009985</name>
</gene>
<accession>W9S520</accession>
<feature type="region of interest" description="Disordered" evidence="1">
    <location>
        <begin position="87"/>
        <end position="141"/>
    </location>
</feature>
<protein>
    <submittedName>
        <fullName evidence="2">Uncharacterized protein</fullName>
    </submittedName>
</protein>
<evidence type="ECO:0000313" key="2">
    <source>
        <dbReference type="EMBL" id="EXC26163.1"/>
    </source>
</evidence>
<reference evidence="3" key="1">
    <citation type="submission" date="2013-01" db="EMBL/GenBank/DDBJ databases">
        <title>Draft Genome Sequence of a Mulberry Tree, Morus notabilis C.K. Schneid.</title>
        <authorList>
            <person name="He N."/>
            <person name="Zhao S."/>
        </authorList>
    </citation>
    <scope>NUCLEOTIDE SEQUENCE</scope>
</reference>
<proteinExistence type="predicted"/>
<evidence type="ECO:0000313" key="3">
    <source>
        <dbReference type="Proteomes" id="UP000030645"/>
    </source>
</evidence>
<dbReference type="Proteomes" id="UP000030645">
    <property type="component" value="Unassembled WGS sequence"/>
</dbReference>
<organism evidence="2 3">
    <name type="scientific">Morus notabilis</name>
    <dbReference type="NCBI Taxonomy" id="981085"/>
    <lineage>
        <taxon>Eukaryota</taxon>
        <taxon>Viridiplantae</taxon>
        <taxon>Streptophyta</taxon>
        <taxon>Embryophyta</taxon>
        <taxon>Tracheophyta</taxon>
        <taxon>Spermatophyta</taxon>
        <taxon>Magnoliopsida</taxon>
        <taxon>eudicotyledons</taxon>
        <taxon>Gunneridae</taxon>
        <taxon>Pentapetalae</taxon>
        <taxon>rosids</taxon>
        <taxon>fabids</taxon>
        <taxon>Rosales</taxon>
        <taxon>Moraceae</taxon>
        <taxon>Moreae</taxon>
        <taxon>Morus</taxon>
    </lineage>
</organism>
<dbReference type="AlphaFoldDB" id="W9S520"/>
<keyword evidence="3" id="KW-1185">Reference proteome</keyword>
<name>W9S520_9ROSA</name>
<sequence length="141" mass="16021">MAEICRDVLNVQCVMITAKFTSKHIEQSDSEKVLNRLENDRYEMEKKSATASQNFAKNQHTHVGGTKSFVQYLEDIQKCLTEAKKGLNGRAHRTSKLWNQQPIGGGDSDSENRRRRQQQRESESATAIIGVGDGENQRRLQ</sequence>
<evidence type="ECO:0000256" key="1">
    <source>
        <dbReference type="SAM" id="MobiDB-lite"/>
    </source>
</evidence>
<dbReference type="EMBL" id="KE346099">
    <property type="protein sequence ID" value="EXC26163.1"/>
    <property type="molecule type" value="Genomic_DNA"/>
</dbReference>